<protein>
    <submittedName>
        <fullName evidence="1">Uncharacterized protein</fullName>
    </submittedName>
</protein>
<organism evidence="1">
    <name type="scientific">Anguilla anguilla</name>
    <name type="common">European freshwater eel</name>
    <name type="synonym">Muraena anguilla</name>
    <dbReference type="NCBI Taxonomy" id="7936"/>
    <lineage>
        <taxon>Eukaryota</taxon>
        <taxon>Metazoa</taxon>
        <taxon>Chordata</taxon>
        <taxon>Craniata</taxon>
        <taxon>Vertebrata</taxon>
        <taxon>Euteleostomi</taxon>
        <taxon>Actinopterygii</taxon>
        <taxon>Neopterygii</taxon>
        <taxon>Teleostei</taxon>
        <taxon>Anguilliformes</taxon>
        <taxon>Anguillidae</taxon>
        <taxon>Anguilla</taxon>
    </lineage>
</organism>
<dbReference type="EMBL" id="GBXM01093343">
    <property type="protein sequence ID" value="JAH15234.1"/>
    <property type="molecule type" value="Transcribed_RNA"/>
</dbReference>
<accession>A0A0E9QEP0</accession>
<proteinExistence type="predicted"/>
<reference evidence="1" key="1">
    <citation type="submission" date="2014-11" db="EMBL/GenBank/DDBJ databases">
        <authorList>
            <person name="Amaro Gonzalez C."/>
        </authorList>
    </citation>
    <scope>NUCLEOTIDE SEQUENCE</scope>
</reference>
<evidence type="ECO:0000313" key="1">
    <source>
        <dbReference type="EMBL" id="JAH15234.1"/>
    </source>
</evidence>
<dbReference type="AlphaFoldDB" id="A0A0E9QEP0"/>
<sequence length="40" mass="4581">MTYFGEFTGDICSLCHMSIFHSLVSMVFIERSAFTQCELV</sequence>
<reference evidence="1" key="2">
    <citation type="journal article" date="2015" name="Fish Shellfish Immunol.">
        <title>Early steps in the European eel (Anguilla anguilla)-Vibrio vulnificus interaction in the gills: Role of the RtxA13 toxin.</title>
        <authorList>
            <person name="Callol A."/>
            <person name="Pajuelo D."/>
            <person name="Ebbesson L."/>
            <person name="Teles M."/>
            <person name="MacKenzie S."/>
            <person name="Amaro C."/>
        </authorList>
    </citation>
    <scope>NUCLEOTIDE SEQUENCE</scope>
</reference>
<name>A0A0E9QEP0_ANGAN</name>